<proteinExistence type="predicted"/>
<feature type="domain" description="DUF6314" evidence="1">
    <location>
        <begin position="22"/>
        <end position="145"/>
    </location>
</feature>
<comment type="caution">
    <text evidence="2">The sequence shown here is derived from an EMBL/GenBank/DDBJ whole genome shotgun (WGS) entry which is preliminary data.</text>
</comment>
<organism evidence="2 3">
    <name type="scientific">Mesorhizobium caraganae</name>
    <dbReference type="NCBI Taxonomy" id="483206"/>
    <lineage>
        <taxon>Bacteria</taxon>
        <taxon>Pseudomonadati</taxon>
        <taxon>Pseudomonadota</taxon>
        <taxon>Alphaproteobacteria</taxon>
        <taxon>Hyphomicrobiales</taxon>
        <taxon>Phyllobacteriaceae</taxon>
        <taxon>Mesorhizobium</taxon>
    </lineage>
</organism>
<evidence type="ECO:0000313" key="3">
    <source>
        <dbReference type="Proteomes" id="UP001433071"/>
    </source>
</evidence>
<evidence type="ECO:0000259" key="1">
    <source>
        <dbReference type="Pfam" id="PF19834"/>
    </source>
</evidence>
<reference evidence="2 3" key="1">
    <citation type="journal article" date="2024" name="Proc. Natl. Acad. Sci. U.S.A.">
        <title>The evolutionary genomics of adaptation to stress in wild rhizobium bacteria.</title>
        <authorList>
            <person name="Kehlet-Delgado H."/>
            <person name="Montoya A.P."/>
            <person name="Jensen K.T."/>
            <person name="Wendlandt C.E."/>
            <person name="Dexheimer C."/>
            <person name="Roberts M."/>
            <person name="Torres Martinez L."/>
            <person name="Friesen M.L."/>
            <person name="Griffitts J.S."/>
            <person name="Porter S.S."/>
        </authorList>
    </citation>
    <scope>NUCLEOTIDE SEQUENCE [LARGE SCALE GENOMIC DNA]</scope>
    <source>
        <strain evidence="2 3">M0641</strain>
    </source>
</reference>
<dbReference type="Pfam" id="PF19834">
    <property type="entry name" value="DUF6314"/>
    <property type="match status" value="1"/>
</dbReference>
<dbReference type="InterPro" id="IPR045632">
    <property type="entry name" value="DUF6314"/>
</dbReference>
<sequence>MYLTEDAAGADARPWQSIADSLAGDWTVRRTMIDFLAGATYNFTGNAVVTADAFTERGVMQIGAHAMPASRAYRLERRDRSIRILRADGSDFIELEPKATQIVQHHCGADVYAGRFLFRGPDEWAEAWRVKGPRKNYASLSRFRRLDGKDLT</sequence>
<evidence type="ECO:0000313" key="2">
    <source>
        <dbReference type="EMBL" id="MER9405356.1"/>
    </source>
</evidence>
<dbReference type="RefSeq" id="WP_352558532.1">
    <property type="nucleotide sequence ID" value="NZ_JAMYQB010000011.1"/>
</dbReference>
<keyword evidence="3" id="KW-1185">Reference proteome</keyword>
<accession>A0ABV1Z0I6</accession>
<dbReference type="EMBL" id="JAMYQB010000011">
    <property type="protein sequence ID" value="MER9405356.1"/>
    <property type="molecule type" value="Genomic_DNA"/>
</dbReference>
<name>A0ABV1Z0I6_9HYPH</name>
<protein>
    <submittedName>
        <fullName evidence="2">DUF6314 family protein</fullName>
    </submittedName>
</protein>
<gene>
    <name evidence="2" type="ORF">NKI36_15055</name>
</gene>
<dbReference type="Proteomes" id="UP001433071">
    <property type="component" value="Unassembled WGS sequence"/>
</dbReference>